<feature type="non-terminal residue" evidence="9">
    <location>
        <position position="103"/>
    </location>
</feature>
<dbReference type="InterPro" id="IPR002259">
    <property type="entry name" value="Eqnu_transpt"/>
</dbReference>
<keyword evidence="8" id="KW-0732">Signal</keyword>
<dbReference type="PANTHER" id="PTHR10332">
    <property type="entry name" value="EQUILIBRATIVE NUCLEOSIDE TRANSPORTER"/>
    <property type="match status" value="1"/>
</dbReference>
<dbReference type="AlphaFoldDB" id="A0A1X0NU22"/>
<organism evidence="9 10">
    <name type="scientific">Trypanosoma theileri</name>
    <dbReference type="NCBI Taxonomy" id="67003"/>
    <lineage>
        <taxon>Eukaryota</taxon>
        <taxon>Discoba</taxon>
        <taxon>Euglenozoa</taxon>
        <taxon>Kinetoplastea</taxon>
        <taxon>Metakinetoplastina</taxon>
        <taxon>Trypanosomatida</taxon>
        <taxon>Trypanosomatidae</taxon>
        <taxon>Trypanosoma</taxon>
    </lineage>
</organism>
<evidence type="ECO:0000256" key="1">
    <source>
        <dbReference type="ARBA" id="ARBA00004141"/>
    </source>
</evidence>
<dbReference type="RefSeq" id="XP_028882248.1">
    <property type="nucleotide sequence ID" value="XM_029026552.1"/>
</dbReference>
<dbReference type="GeneID" id="39986332"/>
<evidence type="ECO:0000256" key="3">
    <source>
        <dbReference type="ARBA" id="ARBA00022448"/>
    </source>
</evidence>
<dbReference type="VEuPathDB" id="TriTrypDB:TM35_000182390"/>
<dbReference type="GO" id="GO:0005337">
    <property type="term" value="F:nucleoside transmembrane transporter activity"/>
    <property type="evidence" value="ECO:0007669"/>
    <property type="project" value="InterPro"/>
</dbReference>
<dbReference type="EMBL" id="NBCO01000018">
    <property type="protein sequence ID" value="ORC88182.1"/>
    <property type="molecule type" value="Genomic_DNA"/>
</dbReference>
<evidence type="ECO:0000256" key="2">
    <source>
        <dbReference type="ARBA" id="ARBA00007965"/>
    </source>
</evidence>
<dbReference type="GO" id="GO:0005886">
    <property type="term" value="C:plasma membrane"/>
    <property type="evidence" value="ECO:0007669"/>
    <property type="project" value="TreeGrafter"/>
</dbReference>
<evidence type="ECO:0000256" key="8">
    <source>
        <dbReference type="SAM" id="SignalP"/>
    </source>
</evidence>
<keyword evidence="4 7" id="KW-0812">Transmembrane</keyword>
<feature type="transmembrane region" description="Helical" evidence="7">
    <location>
        <begin position="65"/>
        <end position="87"/>
    </location>
</feature>
<keyword evidence="5 7" id="KW-1133">Transmembrane helix</keyword>
<dbReference type="Proteomes" id="UP000192257">
    <property type="component" value="Unassembled WGS sequence"/>
</dbReference>
<gene>
    <name evidence="9" type="ORF">TM35_000182390</name>
</gene>
<keyword evidence="10" id="KW-1185">Reference proteome</keyword>
<dbReference type="Pfam" id="PF01733">
    <property type="entry name" value="Nucleoside_tran"/>
    <property type="match status" value="1"/>
</dbReference>
<comment type="caution">
    <text evidence="9">The sequence shown here is derived from an EMBL/GenBank/DDBJ whole genome shotgun (WGS) entry which is preliminary data.</text>
</comment>
<reference evidence="9 10" key="1">
    <citation type="submission" date="2017-03" db="EMBL/GenBank/DDBJ databases">
        <title>An alternative strategy for trypanosome survival in the mammalian bloodstream revealed through genome and transcriptome analysis of the ubiquitous bovine parasite Trypanosoma (Megatrypanum) theileri.</title>
        <authorList>
            <person name="Kelly S."/>
            <person name="Ivens A."/>
            <person name="Mott A."/>
            <person name="O'Neill E."/>
            <person name="Emms D."/>
            <person name="Macleod O."/>
            <person name="Voorheis P."/>
            <person name="Matthews J."/>
            <person name="Matthews K."/>
            <person name="Carrington M."/>
        </authorList>
    </citation>
    <scope>NUCLEOTIDE SEQUENCE [LARGE SCALE GENOMIC DNA]</scope>
    <source>
        <strain evidence="9">Edinburgh</strain>
    </source>
</reference>
<dbReference type="PANTHER" id="PTHR10332:SF10">
    <property type="entry name" value="EQUILIBRATIVE NUCLEOSIDE TRANSPORTER 4"/>
    <property type="match status" value="1"/>
</dbReference>
<keyword evidence="6 7" id="KW-0472">Membrane</keyword>
<protein>
    <submittedName>
        <fullName evidence="9">Nucleobase transporter</fullName>
    </submittedName>
</protein>
<evidence type="ECO:0000313" key="9">
    <source>
        <dbReference type="EMBL" id="ORC88182.1"/>
    </source>
</evidence>
<proteinExistence type="inferred from homology"/>
<feature type="transmembrane region" description="Helical" evidence="7">
    <location>
        <begin position="36"/>
        <end position="58"/>
    </location>
</feature>
<evidence type="ECO:0000256" key="6">
    <source>
        <dbReference type="ARBA" id="ARBA00023136"/>
    </source>
</evidence>
<feature type="signal peptide" evidence="8">
    <location>
        <begin position="1"/>
        <end position="27"/>
    </location>
</feature>
<evidence type="ECO:0000313" key="10">
    <source>
        <dbReference type="Proteomes" id="UP000192257"/>
    </source>
</evidence>
<dbReference type="OrthoDB" id="1856718at2759"/>
<evidence type="ECO:0000256" key="5">
    <source>
        <dbReference type="ARBA" id="ARBA00022989"/>
    </source>
</evidence>
<accession>A0A1X0NU22</accession>
<name>A0A1X0NU22_9TRYP</name>
<sequence length="103" mass="10741">MQVRMLSSLVFLCLEIIVLMVVPAVGSTEVGAMVTILIAGFISGSGKSVFEATAYGLFSAFPHRFLACLMGGAGVAGALTSILQIIVKVAMPQDYEGISLQSK</sequence>
<feature type="chain" id="PRO_5012348862" evidence="8">
    <location>
        <begin position="28"/>
        <end position="103"/>
    </location>
</feature>
<evidence type="ECO:0000256" key="7">
    <source>
        <dbReference type="SAM" id="Phobius"/>
    </source>
</evidence>
<keyword evidence="3" id="KW-0813">Transport</keyword>
<comment type="subcellular location">
    <subcellularLocation>
        <location evidence="1">Membrane</location>
        <topology evidence="1">Multi-pass membrane protein</topology>
    </subcellularLocation>
</comment>
<evidence type="ECO:0000256" key="4">
    <source>
        <dbReference type="ARBA" id="ARBA00022692"/>
    </source>
</evidence>
<comment type="similarity">
    <text evidence="2">Belongs to the SLC29A/ENT transporter (TC 2.A.57) family.</text>
</comment>